<dbReference type="EMBL" id="KV429046">
    <property type="protein sequence ID" value="KZT71367.1"/>
    <property type="molecule type" value="Genomic_DNA"/>
</dbReference>
<sequence>MTSGPWEPQATSYGDLSNQTDMVGQHDNYNAQNIAVTIEPTAIPVRAPQPCKPVGSFDHITEGSWDVCTRQTAKAAAFKTRHFGTILSPVWIDHARVGLGLGADRIIHGHIWTMGEWDMEHFANRPILPLDSPLNIFVDIVPNPTQPPSPSPDAVHLACMEDICSELPIPPPSNESVLLPMILAPELAFDWRAPIDTYRSLQAAIEEAEDMVPGHILSEALDQPQMQELTSGKLGSMLGNVAPYQAPYKDWLGVPSSPIEPGSPVSDDSDPALPSMGVSDLTELVGMLPRYVGNSTSVWCDDNVIVTIPQGSTADWMGMQDWL</sequence>
<dbReference type="AlphaFoldDB" id="A0A165S045"/>
<gene>
    <name evidence="2" type="ORF">DAEQUDRAFT_736860</name>
</gene>
<evidence type="ECO:0000313" key="2">
    <source>
        <dbReference type="EMBL" id="KZT71367.1"/>
    </source>
</evidence>
<evidence type="ECO:0000313" key="3">
    <source>
        <dbReference type="Proteomes" id="UP000076727"/>
    </source>
</evidence>
<name>A0A165S045_9APHY</name>
<organism evidence="2 3">
    <name type="scientific">Daedalea quercina L-15889</name>
    <dbReference type="NCBI Taxonomy" id="1314783"/>
    <lineage>
        <taxon>Eukaryota</taxon>
        <taxon>Fungi</taxon>
        <taxon>Dikarya</taxon>
        <taxon>Basidiomycota</taxon>
        <taxon>Agaricomycotina</taxon>
        <taxon>Agaricomycetes</taxon>
        <taxon>Polyporales</taxon>
        <taxon>Fomitopsis</taxon>
    </lineage>
</organism>
<feature type="region of interest" description="Disordered" evidence="1">
    <location>
        <begin position="1"/>
        <end position="22"/>
    </location>
</feature>
<accession>A0A165S045</accession>
<evidence type="ECO:0000256" key="1">
    <source>
        <dbReference type="SAM" id="MobiDB-lite"/>
    </source>
</evidence>
<proteinExistence type="predicted"/>
<keyword evidence="3" id="KW-1185">Reference proteome</keyword>
<dbReference type="Proteomes" id="UP000076727">
    <property type="component" value="Unassembled WGS sequence"/>
</dbReference>
<feature type="region of interest" description="Disordered" evidence="1">
    <location>
        <begin position="255"/>
        <end position="274"/>
    </location>
</feature>
<dbReference type="OrthoDB" id="10557560at2759"/>
<reference evidence="2 3" key="1">
    <citation type="journal article" date="2016" name="Mol. Biol. Evol.">
        <title>Comparative Genomics of Early-Diverging Mushroom-Forming Fungi Provides Insights into the Origins of Lignocellulose Decay Capabilities.</title>
        <authorList>
            <person name="Nagy L.G."/>
            <person name="Riley R."/>
            <person name="Tritt A."/>
            <person name="Adam C."/>
            <person name="Daum C."/>
            <person name="Floudas D."/>
            <person name="Sun H."/>
            <person name="Yadav J.S."/>
            <person name="Pangilinan J."/>
            <person name="Larsson K.H."/>
            <person name="Matsuura K."/>
            <person name="Barry K."/>
            <person name="Labutti K."/>
            <person name="Kuo R."/>
            <person name="Ohm R.A."/>
            <person name="Bhattacharya S.S."/>
            <person name="Shirouzu T."/>
            <person name="Yoshinaga Y."/>
            <person name="Martin F.M."/>
            <person name="Grigoriev I.V."/>
            <person name="Hibbett D.S."/>
        </authorList>
    </citation>
    <scope>NUCLEOTIDE SEQUENCE [LARGE SCALE GENOMIC DNA]</scope>
    <source>
        <strain evidence="2 3">L-15889</strain>
    </source>
</reference>
<protein>
    <submittedName>
        <fullName evidence="2">Uncharacterized protein</fullName>
    </submittedName>
</protein>